<evidence type="ECO:0000313" key="2">
    <source>
        <dbReference type="EMBL" id="MUF04543.1"/>
    </source>
</evidence>
<dbReference type="OrthoDB" id="5296173at2"/>
<keyword evidence="1" id="KW-0472">Membrane</keyword>
<proteinExistence type="predicted"/>
<protein>
    <submittedName>
        <fullName evidence="2">Fimbriae biosynthesis protein</fullName>
    </submittedName>
</protein>
<dbReference type="InterPro" id="IPR007813">
    <property type="entry name" value="PilN"/>
</dbReference>
<dbReference type="GO" id="GO:0043107">
    <property type="term" value="P:type IV pilus-dependent motility"/>
    <property type="evidence" value="ECO:0007669"/>
    <property type="project" value="TreeGrafter"/>
</dbReference>
<dbReference type="InterPro" id="IPR052534">
    <property type="entry name" value="Extracell_DNA_Util/SecSys_Comp"/>
</dbReference>
<dbReference type="PANTHER" id="PTHR40278">
    <property type="entry name" value="DNA UTILIZATION PROTEIN HOFN"/>
    <property type="match status" value="1"/>
</dbReference>
<keyword evidence="1" id="KW-1133">Transmembrane helix</keyword>
<evidence type="ECO:0000256" key="1">
    <source>
        <dbReference type="SAM" id="Phobius"/>
    </source>
</evidence>
<name>A0A6I3WB07_9PSED</name>
<dbReference type="RefSeq" id="WP_155582888.1">
    <property type="nucleotide sequence ID" value="NZ_JBHSTH010000032.1"/>
</dbReference>
<dbReference type="EMBL" id="WNNK01000006">
    <property type="protein sequence ID" value="MUF04543.1"/>
    <property type="molecule type" value="Genomic_DNA"/>
</dbReference>
<comment type="caution">
    <text evidence="2">The sequence shown here is derived from an EMBL/GenBank/DDBJ whole genome shotgun (WGS) entry which is preliminary data.</text>
</comment>
<accession>A0A6I3WB07</accession>
<reference evidence="2 3" key="1">
    <citation type="submission" date="2019-11" db="EMBL/GenBank/DDBJ databases">
        <title>Pseudomonas karstica sp. nov. and Pseudomonas spelaei sp. nov. from karst caves.</title>
        <authorList>
            <person name="Zeman M."/>
        </authorList>
    </citation>
    <scope>NUCLEOTIDE SEQUENCE [LARGE SCALE GENOMIC DNA]</scope>
    <source>
        <strain evidence="2 3">CCM 7893</strain>
    </source>
</reference>
<keyword evidence="3" id="KW-1185">Reference proteome</keyword>
<dbReference type="Proteomes" id="UP000438196">
    <property type="component" value="Unassembled WGS sequence"/>
</dbReference>
<dbReference type="Pfam" id="PF05137">
    <property type="entry name" value="PilN"/>
    <property type="match status" value="1"/>
</dbReference>
<gene>
    <name evidence="2" type="ORF">GNF76_09360</name>
</gene>
<dbReference type="PANTHER" id="PTHR40278:SF2">
    <property type="entry name" value="TYPE IV PILUS INNER MEMBRANE COMPONENT PILN"/>
    <property type="match status" value="1"/>
</dbReference>
<evidence type="ECO:0000313" key="3">
    <source>
        <dbReference type="Proteomes" id="UP000438196"/>
    </source>
</evidence>
<sequence length="182" mass="20605">MTRINLLPWREEQAKRRRQYFLAFLFGMTGVALAAVWLADRVIDRAIDRQVARSSHLSRAVTVLDSQIKTIDELREQRLQLVERMKVVQGLQTDRPADALLFDQLARAVPDGVQLREVIVEGGNVGVRGSAESNQDIARLLRSLEASNDLQAPRLQHVQADDEDGNGFHLMVRQRESVEALQ</sequence>
<feature type="transmembrane region" description="Helical" evidence="1">
    <location>
        <begin position="20"/>
        <end position="39"/>
    </location>
</feature>
<dbReference type="AlphaFoldDB" id="A0A6I3WB07"/>
<organism evidence="2 3">
    <name type="scientific">Pseudomonas spelaei</name>
    <dbReference type="NCBI Taxonomy" id="1055469"/>
    <lineage>
        <taxon>Bacteria</taxon>
        <taxon>Pseudomonadati</taxon>
        <taxon>Pseudomonadota</taxon>
        <taxon>Gammaproteobacteria</taxon>
        <taxon>Pseudomonadales</taxon>
        <taxon>Pseudomonadaceae</taxon>
        <taxon>Pseudomonas</taxon>
    </lineage>
</organism>
<dbReference type="GO" id="GO:0043683">
    <property type="term" value="P:type IV pilus assembly"/>
    <property type="evidence" value="ECO:0007669"/>
    <property type="project" value="TreeGrafter"/>
</dbReference>
<keyword evidence="1" id="KW-0812">Transmembrane</keyword>